<evidence type="ECO:0000313" key="4">
    <source>
        <dbReference type="Proteomes" id="UP000230658"/>
    </source>
</evidence>
<evidence type="ECO:0000259" key="2">
    <source>
        <dbReference type="Pfam" id="PF00535"/>
    </source>
</evidence>
<accession>A0A2M7MGG9</accession>
<feature type="transmembrane region" description="Helical" evidence="1">
    <location>
        <begin position="268"/>
        <end position="287"/>
    </location>
</feature>
<dbReference type="PANTHER" id="PTHR43630">
    <property type="entry name" value="POLY-BETA-1,6-N-ACETYL-D-GLUCOSAMINE SYNTHASE"/>
    <property type="match status" value="1"/>
</dbReference>
<dbReference type="InterPro" id="IPR001173">
    <property type="entry name" value="Glyco_trans_2-like"/>
</dbReference>
<dbReference type="SUPFAM" id="SSF53448">
    <property type="entry name" value="Nucleotide-diphospho-sugar transferases"/>
    <property type="match status" value="1"/>
</dbReference>
<reference evidence="4" key="1">
    <citation type="submission" date="2017-09" db="EMBL/GenBank/DDBJ databases">
        <title>Depth-based differentiation of microbial function through sediment-hosted aquifers and enrichment of novel symbionts in the deep terrestrial subsurface.</title>
        <authorList>
            <person name="Probst A.J."/>
            <person name="Ladd B."/>
            <person name="Jarett J.K."/>
            <person name="Geller-Mcgrath D.E."/>
            <person name="Sieber C.M.K."/>
            <person name="Emerson J.B."/>
            <person name="Anantharaman K."/>
            <person name="Thomas B.C."/>
            <person name="Malmstrom R."/>
            <person name="Stieglmeier M."/>
            <person name="Klingl A."/>
            <person name="Woyke T."/>
            <person name="Ryan C.M."/>
            <person name="Banfield J.F."/>
        </authorList>
    </citation>
    <scope>NUCLEOTIDE SEQUENCE [LARGE SCALE GENOMIC DNA]</scope>
</reference>
<keyword evidence="1" id="KW-0472">Membrane</keyword>
<dbReference type="PANTHER" id="PTHR43630:SF2">
    <property type="entry name" value="GLYCOSYLTRANSFERASE"/>
    <property type="match status" value="1"/>
</dbReference>
<keyword evidence="3" id="KW-0808">Transferase</keyword>
<dbReference type="InterPro" id="IPR029044">
    <property type="entry name" value="Nucleotide-diphossugar_trans"/>
</dbReference>
<name>A0A2M7MGG9_9BACT</name>
<dbReference type="Gene3D" id="3.90.550.10">
    <property type="entry name" value="Spore Coat Polysaccharide Biosynthesis Protein SpsA, Chain A"/>
    <property type="match status" value="1"/>
</dbReference>
<comment type="caution">
    <text evidence="3">The sequence shown here is derived from an EMBL/GenBank/DDBJ whole genome shotgun (WGS) entry which is preliminary data.</text>
</comment>
<dbReference type="AlphaFoldDB" id="A0A2M7MGG9"/>
<sequence>MISLVVSTKNEQQNIKNCLESIKKQIFDAQEMEIIVVDNNSTDHTKEIARQYTDKVFNVGPERSAQRNFGARQAVGDILGFIDADMILSLGVTQEAAEKFEQDKNLVGLYINEKIVNIFTGFSQGLPPLKGVRNFFCKVRNFERQFYNLTLIDAVRFMRREDFFTAGGFDENLFACEDWDLQKRLNIVARDSDRHFDILNALIYHNEKEKKLKDLIAKKKYYAGSFQKYIAKWGKDDLDVKKQFGFWYRYFGVFMEQGKWRWLVRHPMLSAAMFVSKILVGIIYLTCKNKI</sequence>
<evidence type="ECO:0000256" key="1">
    <source>
        <dbReference type="SAM" id="Phobius"/>
    </source>
</evidence>
<dbReference type="GO" id="GO:0016740">
    <property type="term" value="F:transferase activity"/>
    <property type="evidence" value="ECO:0007669"/>
    <property type="project" value="UniProtKB-KW"/>
</dbReference>
<evidence type="ECO:0000313" key="3">
    <source>
        <dbReference type="EMBL" id="PIX92179.1"/>
    </source>
</evidence>
<feature type="domain" description="Glycosyltransferase 2-like" evidence="2">
    <location>
        <begin position="3"/>
        <end position="162"/>
    </location>
</feature>
<keyword evidence="1" id="KW-0812">Transmembrane</keyword>
<keyword evidence="1" id="KW-1133">Transmembrane helix</keyword>
<organism evidence="3 4">
    <name type="scientific">Candidatus Kuenenbacteria bacterium CG_4_10_14_3_um_filter_39_14</name>
    <dbReference type="NCBI Taxonomy" id="1974614"/>
    <lineage>
        <taxon>Bacteria</taxon>
        <taxon>Candidatus Kueneniibacteriota</taxon>
    </lineage>
</organism>
<protein>
    <submittedName>
        <fullName evidence="3">Glycosyl transferase</fullName>
    </submittedName>
</protein>
<gene>
    <name evidence="3" type="ORF">COZ26_03235</name>
</gene>
<dbReference type="EMBL" id="PFJV01000078">
    <property type="protein sequence ID" value="PIX92179.1"/>
    <property type="molecule type" value="Genomic_DNA"/>
</dbReference>
<proteinExistence type="predicted"/>
<dbReference type="Proteomes" id="UP000230658">
    <property type="component" value="Unassembled WGS sequence"/>
</dbReference>
<dbReference type="Pfam" id="PF00535">
    <property type="entry name" value="Glycos_transf_2"/>
    <property type="match status" value="1"/>
</dbReference>